<keyword evidence="1" id="KW-1133">Transmembrane helix</keyword>
<comment type="caution">
    <text evidence="2">The sequence shown here is derived from an EMBL/GenBank/DDBJ whole genome shotgun (WGS) entry which is preliminary data.</text>
</comment>
<dbReference type="OrthoDB" id="4819150at2"/>
<gene>
    <name evidence="2" type="ORF">CTE05_31750</name>
</gene>
<evidence type="ECO:0000313" key="3">
    <source>
        <dbReference type="Proteomes" id="UP000321049"/>
    </source>
</evidence>
<protein>
    <submittedName>
        <fullName evidence="2">Uncharacterized protein</fullName>
    </submittedName>
</protein>
<proteinExistence type="predicted"/>
<dbReference type="Proteomes" id="UP000321049">
    <property type="component" value="Unassembled WGS sequence"/>
</dbReference>
<name>A0A511JNR0_9CELL</name>
<sequence>MNAALSDEDLVRSLRARADLVLPEMSLDVGKTVVAGRRRRRRRAVAGSASAVAVLALVAGAALGVIPFPRPAPVATQVPRTLGTDPSVEVAHNVWAANLPISRTGPDGAWLDLNLSVEVDTRSRTGGRIYPVGVDALEGLPDGRAGVTVAARDGYDGGNGRSLGAAATVTWSTDGTADRGALYPAARRAVFKVPPASLGNDFRNNVVVLVGSVPSWLENPRVFVSYPHGISGDADGDDVIESWADTFEVPTFRAPGSDALLFALRENTTVANFIELQGSAPPFATYVGADGTVVAGEGCGRLGACDLTSDEVLARVEP</sequence>
<feature type="transmembrane region" description="Helical" evidence="1">
    <location>
        <begin position="44"/>
        <end position="68"/>
    </location>
</feature>
<organism evidence="2 3">
    <name type="scientific">Cellulomonas terrae</name>
    <dbReference type="NCBI Taxonomy" id="311234"/>
    <lineage>
        <taxon>Bacteria</taxon>
        <taxon>Bacillati</taxon>
        <taxon>Actinomycetota</taxon>
        <taxon>Actinomycetes</taxon>
        <taxon>Micrococcales</taxon>
        <taxon>Cellulomonadaceae</taxon>
        <taxon>Cellulomonas</taxon>
    </lineage>
</organism>
<dbReference type="AlphaFoldDB" id="A0A511JNR0"/>
<keyword evidence="3" id="KW-1185">Reference proteome</keyword>
<evidence type="ECO:0000256" key="1">
    <source>
        <dbReference type="SAM" id="Phobius"/>
    </source>
</evidence>
<dbReference type="RefSeq" id="WP_146847266.1">
    <property type="nucleotide sequence ID" value="NZ_BJWH01000019.1"/>
</dbReference>
<reference evidence="2 3" key="1">
    <citation type="submission" date="2019-07" db="EMBL/GenBank/DDBJ databases">
        <title>Whole genome shotgun sequence of Cellulomonas terrae NBRC 100819.</title>
        <authorList>
            <person name="Hosoyama A."/>
            <person name="Uohara A."/>
            <person name="Ohji S."/>
            <person name="Ichikawa N."/>
        </authorList>
    </citation>
    <scope>NUCLEOTIDE SEQUENCE [LARGE SCALE GENOMIC DNA]</scope>
    <source>
        <strain evidence="2 3">NBRC 100819</strain>
    </source>
</reference>
<dbReference type="EMBL" id="BJWH01000019">
    <property type="protein sequence ID" value="GEL99628.1"/>
    <property type="molecule type" value="Genomic_DNA"/>
</dbReference>
<keyword evidence="1" id="KW-0472">Membrane</keyword>
<keyword evidence="1" id="KW-0812">Transmembrane</keyword>
<evidence type="ECO:0000313" key="2">
    <source>
        <dbReference type="EMBL" id="GEL99628.1"/>
    </source>
</evidence>
<accession>A0A511JNR0</accession>